<proteinExistence type="predicted"/>
<accession>A0A1G6LY68</accession>
<dbReference type="RefSeq" id="WP_091569348.1">
    <property type="nucleotide sequence ID" value="NZ_FMZA01000008.1"/>
</dbReference>
<evidence type="ECO:0008006" key="3">
    <source>
        <dbReference type="Google" id="ProtNLM"/>
    </source>
</evidence>
<evidence type="ECO:0000313" key="2">
    <source>
        <dbReference type="Proteomes" id="UP000199387"/>
    </source>
</evidence>
<name>A0A1G6LY68_9BACL</name>
<keyword evidence="2" id="KW-1185">Reference proteome</keyword>
<protein>
    <recommendedName>
        <fullName evidence="3">HEXXH motif-containing protein</fullName>
    </recommendedName>
</protein>
<organism evidence="1 2">
    <name type="scientific">Melghirimyces thermohalophilus</name>
    <dbReference type="NCBI Taxonomy" id="1236220"/>
    <lineage>
        <taxon>Bacteria</taxon>
        <taxon>Bacillati</taxon>
        <taxon>Bacillota</taxon>
        <taxon>Bacilli</taxon>
        <taxon>Bacillales</taxon>
        <taxon>Thermoactinomycetaceae</taxon>
        <taxon>Melghirimyces</taxon>
    </lineage>
</organism>
<evidence type="ECO:0000313" key="1">
    <source>
        <dbReference type="EMBL" id="SDC48170.1"/>
    </source>
</evidence>
<gene>
    <name evidence="1" type="ORF">SAMN04488112_108178</name>
</gene>
<reference evidence="1 2" key="1">
    <citation type="submission" date="2016-10" db="EMBL/GenBank/DDBJ databases">
        <authorList>
            <person name="de Groot N.N."/>
        </authorList>
    </citation>
    <scope>NUCLEOTIDE SEQUENCE [LARGE SCALE GENOMIC DNA]</scope>
    <source>
        <strain evidence="1 2">DSM 45514</strain>
    </source>
</reference>
<dbReference type="STRING" id="1236220.SAMN04488112_108178"/>
<dbReference type="NCBIfam" id="TIGR04267">
    <property type="entry name" value="mod_HExxH"/>
    <property type="match status" value="1"/>
</dbReference>
<dbReference type="InterPro" id="IPR026337">
    <property type="entry name" value="AKG_HExxH"/>
</dbReference>
<dbReference type="EMBL" id="FMZA01000008">
    <property type="protein sequence ID" value="SDC48170.1"/>
    <property type="molecule type" value="Genomic_DNA"/>
</dbReference>
<sequence length="289" mass="33082">MFVMGDRANVQTIQVLSAPFADSELNSFESLRCAYIKLLSSMQPKVPHSGGYNPEYVTKLNKVQTFIKTFREESNIDDTYYDMDFEGSLIQSKKVLEWTQTAVDKLGKQCPTFHWIFNLIMDSIVHTTSNNAVGGTSSHLVGVLWINPRENWSDIDMYEFLVHELGHTLLFLHEWRYGLFTSYERLPDTDTFAKSAIRSQMRPMDKAFHSAVVATDVLLLRELIIGHKGKRILHPDTSTLVSMVGQSIKSIREVNMRQGILTDYALGILDQCEDKLKKVGKEEKICLHW</sequence>
<dbReference type="AlphaFoldDB" id="A0A1G6LY68"/>
<dbReference type="Proteomes" id="UP000199387">
    <property type="component" value="Unassembled WGS sequence"/>
</dbReference>
<dbReference type="OrthoDB" id="7057071at2"/>